<evidence type="ECO:0000256" key="3">
    <source>
        <dbReference type="ARBA" id="ARBA00022643"/>
    </source>
</evidence>
<feature type="binding site" evidence="7">
    <location>
        <position position="279"/>
    </location>
    <ligand>
        <name>glyoxylate</name>
        <dbReference type="ChEBI" id="CHEBI:36655"/>
    </ligand>
</feature>
<dbReference type="FunFam" id="3.20.20.70:FF:000029">
    <property type="entry name" value="L-lactate dehydrogenase"/>
    <property type="match status" value="1"/>
</dbReference>
<gene>
    <name evidence="9" type="ORF">FHS92_001414</name>
</gene>
<keyword evidence="4 9" id="KW-0560">Oxidoreductase</keyword>
<dbReference type="Gene3D" id="3.20.20.70">
    <property type="entry name" value="Aldolase class I"/>
    <property type="match status" value="1"/>
</dbReference>
<evidence type="ECO:0000313" key="10">
    <source>
        <dbReference type="Proteomes" id="UP000552700"/>
    </source>
</evidence>
<organism evidence="9 10">
    <name type="scientific">Sphingobium subterraneum</name>
    <dbReference type="NCBI Taxonomy" id="627688"/>
    <lineage>
        <taxon>Bacteria</taxon>
        <taxon>Pseudomonadati</taxon>
        <taxon>Pseudomonadota</taxon>
        <taxon>Alphaproteobacteria</taxon>
        <taxon>Sphingomonadales</taxon>
        <taxon>Sphingomonadaceae</taxon>
        <taxon>Sphingobium</taxon>
    </lineage>
</organism>
<dbReference type="GO" id="GO:0004460">
    <property type="term" value="F:L-lactate dehydrogenase (cytochrome) activity"/>
    <property type="evidence" value="ECO:0007669"/>
    <property type="project" value="UniProtKB-EC"/>
</dbReference>
<accession>A0A841J544</accession>
<feature type="binding site" evidence="7">
    <location>
        <begin position="330"/>
        <end position="331"/>
    </location>
    <ligand>
        <name>FMN</name>
        <dbReference type="ChEBI" id="CHEBI:58210"/>
    </ligand>
</feature>
<feature type="binding site" evidence="7">
    <location>
        <position position="274"/>
    </location>
    <ligand>
        <name>FMN</name>
        <dbReference type="ChEBI" id="CHEBI:58210"/>
    </ligand>
</feature>
<dbReference type="EMBL" id="JACIJP010000002">
    <property type="protein sequence ID" value="MBB6123685.1"/>
    <property type="molecule type" value="Genomic_DNA"/>
</dbReference>
<comment type="cofactor">
    <cofactor evidence="1">
        <name>FMN</name>
        <dbReference type="ChEBI" id="CHEBI:58210"/>
    </cofactor>
</comment>
<evidence type="ECO:0000256" key="1">
    <source>
        <dbReference type="ARBA" id="ARBA00001917"/>
    </source>
</evidence>
<feature type="binding site" evidence="7">
    <location>
        <position position="276"/>
    </location>
    <ligand>
        <name>glyoxylate</name>
        <dbReference type="ChEBI" id="CHEBI:36655"/>
    </ligand>
</feature>
<evidence type="ECO:0000256" key="2">
    <source>
        <dbReference type="ARBA" id="ARBA00022630"/>
    </source>
</evidence>
<dbReference type="Pfam" id="PF01070">
    <property type="entry name" value="FMN_dh"/>
    <property type="match status" value="1"/>
</dbReference>
<dbReference type="AlphaFoldDB" id="A0A841J544"/>
<evidence type="ECO:0000256" key="7">
    <source>
        <dbReference type="PIRSR" id="PIRSR000138-2"/>
    </source>
</evidence>
<evidence type="ECO:0000256" key="4">
    <source>
        <dbReference type="ARBA" id="ARBA00023002"/>
    </source>
</evidence>
<dbReference type="GO" id="GO:0010181">
    <property type="term" value="F:FMN binding"/>
    <property type="evidence" value="ECO:0007669"/>
    <property type="project" value="InterPro"/>
</dbReference>
<dbReference type="PROSITE" id="PS51349">
    <property type="entry name" value="FMN_HYDROXY_ACID_DH_2"/>
    <property type="match status" value="1"/>
</dbReference>
<feature type="binding site" evidence="7">
    <location>
        <position position="155"/>
    </location>
    <ligand>
        <name>FMN</name>
        <dbReference type="ChEBI" id="CHEBI:58210"/>
    </ligand>
</feature>
<dbReference type="EC" id="1.1.2.3" evidence="9"/>
<evidence type="ECO:0000256" key="6">
    <source>
        <dbReference type="PIRSR" id="PIRSR000138-1"/>
    </source>
</evidence>
<comment type="caution">
    <text evidence="9">The sequence shown here is derived from an EMBL/GenBank/DDBJ whole genome shotgun (WGS) entry which is preliminary data.</text>
</comment>
<feature type="binding site" evidence="7">
    <location>
        <position position="106"/>
    </location>
    <ligand>
        <name>FMN</name>
        <dbReference type="ChEBI" id="CHEBI:58210"/>
    </ligand>
</feature>
<comment type="similarity">
    <text evidence="5">Belongs to the FMN-dependent alpha-hydroxy acid dehydrogenase family.</text>
</comment>
<dbReference type="InterPro" id="IPR008259">
    <property type="entry name" value="FMN_hydac_DH_AS"/>
</dbReference>
<evidence type="ECO:0000259" key="8">
    <source>
        <dbReference type="PROSITE" id="PS51349"/>
    </source>
</evidence>
<feature type="binding site" evidence="7">
    <location>
        <begin position="307"/>
        <end position="311"/>
    </location>
    <ligand>
        <name>FMN</name>
        <dbReference type="ChEBI" id="CHEBI:58210"/>
    </ligand>
</feature>
<name>A0A841J544_9SPHN</name>
<feature type="domain" description="FMN hydroxy acid dehydrogenase" evidence="8">
    <location>
        <begin position="1"/>
        <end position="381"/>
    </location>
</feature>
<dbReference type="PANTHER" id="PTHR10578">
    <property type="entry name" value="S -2-HYDROXY-ACID OXIDASE-RELATED"/>
    <property type="match status" value="1"/>
</dbReference>
<dbReference type="PIRSF" id="PIRSF000138">
    <property type="entry name" value="Al-hdrx_acd_dh"/>
    <property type="match status" value="1"/>
</dbReference>
<protein>
    <submittedName>
        <fullName evidence="9">L-lactate dehydrogenase (Cytochrome)</fullName>
        <ecNumber evidence="9">1.1.2.3</ecNumber>
    </submittedName>
</protein>
<dbReference type="CDD" id="cd02809">
    <property type="entry name" value="alpha_hydroxyacid_oxid_FMN"/>
    <property type="match status" value="1"/>
</dbReference>
<keyword evidence="2 7" id="KW-0285">Flavoprotein</keyword>
<reference evidence="9 10" key="1">
    <citation type="submission" date="2020-08" db="EMBL/GenBank/DDBJ databases">
        <title>Genomic Encyclopedia of Type Strains, Phase IV (KMG-IV): sequencing the most valuable type-strain genomes for metagenomic binning, comparative biology and taxonomic classification.</title>
        <authorList>
            <person name="Goeker M."/>
        </authorList>
    </citation>
    <scope>NUCLEOTIDE SEQUENCE [LARGE SCALE GENOMIC DNA]</scope>
    <source>
        <strain evidence="9 10">DSM 102255</strain>
    </source>
</reference>
<dbReference type="Proteomes" id="UP000552700">
    <property type="component" value="Unassembled WGS sequence"/>
</dbReference>
<feature type="binding site" evidence="7">
    <location>
        <position position="164"/>
    </location>
    <ligand>
        <name>glyoxylate</name>
        <dbReference type="ChEBI" id="CHEBI:36655"/>
    </ligand>
</feature>
<keyword evidence="3 7" id="KW-0288">FMN</keyword>
<proteinExistence type="inferred from homology"/>
<feature type="active site" description="Proton acceptor" evidence="6">
    <location>
        <position position="276"/>
    </location>
</feature>
<feature type="binding site" evidence="7">
    <location>
        <position position="129"/>
    </location>
    <ligand>
        <name>glyoxylate</name>
        <dbReference type="ChEBI" id="CHEBI:36655"/>
    </ligand>
</feature>
<evidence type="ECO:0000256" key="5">
    <source>
        <dbReference type="ARBA" id="ARBA00024042"/>
    </source>
</evidence>
<dbReference type="InterPro" id="IPR000262">
    <property type="entry name" value="FMN-dep_DH"/>
</dbReference>
<sequence length="381" mass="41353">MKPGNVAEYREAARRKLPAPFFHYIDGGADEERSLRRNSEAFGDIRFNPRTLADVSRIDTSTQLFGRDVAMPLYLSPTGMTRLFHHGKELAVARAAAEAGIFYSLSTMATTSIEDIAAASGGPKLFQIYIFRDRGLSREFVERAKVAGYDALALTVDTPVAGNRERDRRTGMTMPPRFGPESLLSFAMCPEWTFNFLRSPDFRLANVAHRVDALAGGAMGIIQYVNSQFDPAATWEDAAWLVREWGGRFIVKGVQSVEDAVRAKAIGATGIMISNHGGRQLDDVPAPIELLRPIRDAVGPDMELIVDGGVRRGSDVVKAVCMGANACSIGRPYLYGLAAGGQKGVASVLSIFRSEMERTMTLLGRTDIASLDESAIASIGA</sequence>
<keyword evidence="10" id="KW-1185">Reference proteome</keyword>
<dbReference type="SUPFAM" id="SSF51395">
    <property type="entry name" value="FMN-linked oxidoreductases"/>
    <property type="match status" value="1"/>
</dbReference>
<evidence type="ECO:0000313" key="9">
    <source>
        <dbReference type="EMBL" id="MBB6123685.1"/>
    </source>
</evidence>
<feature type="binding site" evidence="7">
    <location>
        <position position="127"/>
    </location>
    <ligand>
        <name>FMN</name>
        <dbReference type="ChEBI" id="CHEBI:58210"/>
    </ligand>
</feature>
<dbReference type="InterPro" id="IPR037396">
    <property type="entry name" value="FMN_HAD"/>
</dbReference>
<dbReference type="PROSITE" id="PS00557">
    <property type="entry name" value="FMN_HYDROXY_ACID_DH_1"/>
    <property type="match status" value="1"/>
</dbReference>
<feature type="binding site" evidence="7">
    <location>
        <position position="252"/>
    </location>
    <ligand>
        <name>FMN</name>
        <dbReference type="ChEBI" id="CHEBI:58210"/>
    </ligand>
</feature>
<feature type="binding site" evidence="7">
    <location>
        <begin position="77"/>
        <end position="79"/>
    </location>
    <ligand>
        <name>FMN</name>
        <dbReference type="ChEBI" id="CHEBI:58210"/>
    </ligand>
</feature>
<feature type="binding site" evidence="7">
    <location>
        <position position="24"/>
    </location>
    <ligand>
        <name>glyoxylate</name>
        <dbReference type="ChEBI" id="CHEBI:36655"/>
    </ligand>
</feature>
<dbReference type="InterPro" id="IPR013785">
    <property type="entry name" value="Aldolase_TIM"/>
</dbReference>
<dbReference type="PANTHER" id="PTHR10578:SF107">
    <property type="entry name" value="2-HYDROXYACID OXIDASE 1"/>
    <property type="match status" value="1"/>
</dbReference>
<dbReference type="InterPro" id="IPR012133">
    <property type="entry name" value="Alpha-hydoxy_acid_DH_FMN"/>
</dbReference>
<dbReference type="RefSeq" id="WP_184079051.1">
    <property type="nucleotide sequence ID" value="NZ_JACIJP010000002.1"/>
</dbReference>